<dbReference type="EMBL" id="CP054840">
    <property type="protein sequence ID" value="QKV54853.1"/>
    <property type="molecule type" value="Genomic_DNA"/>
</dbReference>
<evidence type="ECO:0000313" key="2">
    <source>
        <dbReference type="EMBL" id="QKV54853.1"/>
    </source>
</evidence>
<dbReference type="AlphaFoldDB" id="A0A6N1X931"/>
<feature type="domain" description="Aldehyde oxidase/xanthine dehydrogenase a/b hammerhead" evidence="1">
    <location>
        <begin position="224"/>
        <end position="310"/>
    </location>
</feature>
<dbReference type="InterPro" id="IPR037165">
    <property type="entry name" value="AldOxase/xan_DH_Mopterin-bd_sf"/>
</dbReference>
<dbReference type="Proteomes" id="UP000509579">
    <property type="component" value="Chromosome"/>
</dbReference>
<dbReference type="Pfam" id="PF20256">
    <property type="entry name" value="MoCoBD_2"/>
    <property type="match status" value="2"/>
</dbReference>
<dbReference type="SMART" id="SM01008">
    <property type="entry name" value="Ald_Xan_dh_C"/>
    <property type="match status" value="1"/>
</dbReference>
<dbReference type="Pfam" id="PF02738">
    <property type="entry name" value="MoCoBD_1"/>
    <property type="match status" value="1"/>
</dbReference>
<proteinExistence type="predicted"/>
<reference evidence="2 3" key="1">
    <citation type="submission" date="2020-06" db="EMBL/GenBank/DDBJ databases">
        <title>Acidovorax antarctica sp. nov., isolated from Corinth ice sheet soil, Antarctic Fields Peninsula.</title>
        <authorList>
            <person name="Xu Q."/>
            <person name="Peng F."/>
        </authorList>
    </citation>
    <scope>NUCLEOTIDE SEQUENCE [LARGE SCALE GENOMIC DNA]</scope>
    <source>
        <strain evidence="2 3">16-35-5</strain>
    </source>
</reference>
<sequence>MFGFKNSRDDLRGTVQLTRRQLLKTGGLIMVSAAATGPLAILAGTGPVLHPPAPAQGPFPVPAGTLVDSFIAISANGDVIGFNGHVDLGTGVRTAIGQLVADEIETDIARVKIILGHTTRTPDLGPTIASDTIQNTSTPMRQAARQVRQLLINLAAERWSVPAAQLRTDNGFVIGAGKRLSYGELAAGQDLHIDLDQHMPLRSSKEHKYIGQSVARVDIPNKVLGALTYVHDVRLPGMLHARVVRPPYAGADHTAPLGSSLVAVDENSIKHLPGIVKLVVQGDFIGIVAEREEQAIAAMRQLKVQWKEWAGLPDLSLAGLHATLDKLDKEPRMLREDENYKDAVQKITQPIDRDYVWPYHLHASIGPSCAVALFADGKAEVWSGSQNPHDLRKDLGKLIDLHPDFVNVHRMEASGCYGRNCADDVAADALLLAKAVGQPVRVQLMREQESAWEPKGTGQLIKLRGGLDDAGNVVAYELQTSYPSNLSPTLALVLTGKVKHEKKVLQMGDRTSIPLYDYPAVRAVSLDAAPIVRASWMRGVSALPNVLAHECWIDEAAWLAKADPIAYRLRYMKDERAVGVIQAAHRLSQWQDGVAHRTPTPAGEKIAKGRGFAYARYFHSKFPGFGAAWAAWVCDVSVNRETGEVKVDKVFCTHDCGAMVNPAGVRHQVHGNIIQSTSRALKEFVTFDASGTTSLDWGGYPLLRFDELPEVQIELLERPHEAPMGAGESASVPSAAAIANAIFDATGVRLTEVPFTPSRVLAALRQAEAKAKAQ</sequence>
<evidence type="ECO:0000259" key="1">
    <source>
        <dbReference type="SMART" id="SM01008"/>
    </source>
</evidence>
<dbReference type="InterPro" id="IPR012368">
    <property type="entry name" value="OxRdtase_Mopterin-bd_su_IorB"/>
</dbReference>
<dbReference type="PANTHER" id="PTHR47495:SF1">
    <property type="entry name" value="BLL3820 PROTEIN"/>
    <property type="match status" value="1"/>
</dbReference>
<dbReference type="RefSeq" id="WP_175505649.1">
    <property type="nucleotide sequence ID" value="NZ_CP054840.1"/>
</dbReference>
<dbReference type="InterPro" id="IPR006311">
    <property type="entry name" value="TAT_signal"/>
</dbReference>
<dbReference type="Gene3D" id="3.30.365.10">
    <property type="entry name" value="Aldehyde oxidase/xanthine dehydrogenase, molybdopterin binding domain"/>
    <property type="match status" value="4"/>
</dbReference>
<protein>
    <submittedName>
        <fullName evidence="2">Xanthine dehydrogenase family protein molybdopterin-binding subunit</fullName>
    </submittedName>
</protein>
<organism evidence="2 3">
    <name type="scientific">Comamonas antarctica</name>
    <dbReference type="NCBI Taxonomy" id="2743470"/>
    <lineage>
        <taxon>Bacteria</taxon>
        <taxon>Pseudomonadati</taxon>
        <taxon>Pseudomonadota</taxon>
        <taxon>Betaproteobacteria</taxon>
        <taxon>Burkholderiales</taxon>
        <taxon>Comamonadaceae</taxon>
        <taxon>Comamonas</taxon>
    </lineage>
</organism>
<dbReference type="InterPro" id="IPR046867">
    <property type="entry name" value="AldOxase/xan_DH_MoCoBD2"/>
</dbReference>
<dbReference type="KEGG" id="aant:HUK68_19200"/>
<dbReference type="PIRSF" id="PIRSF036389">
    <property type="entry name" value="IOR_B"/>
    <property type="match status" value="1"/>
</dbReference>
<dbReference type="InterPro" id="IPR000674">
    <property type="entry name" value="Ald_Oxase/Xan_DH_a/b"/>
</dbReference>
<dbReference type="SUPFAM" id="SSF56003">
    <property type="entry name" value="Molybdenum cofactor-binding domain"/>
    <property type="match status" value="2"/>
</dbReference>
<evidence type="ECO:0000313" key="3">
    <source>
        <dbReference type="Proteomes" id="UP000509579"/>
    </source>
</evidence>
<dbReference type="PANTHER" id="PTHR47495">
    <property type="entry name" value="ALDEHYDE DEHYDROGENASE"/>
    <property type="match status" value="1"/>
</dbReference>
<dbReference type="Gene3D" id="3.90.1170.50">
    <property type="entry name" value="Aldehyde oxidase/xanthine dehydrogenase, a/b hammerhead"/>
    <property type="match status" value="1"/>
</dbReference>
<dbReference type="SUPFAM" id="SSF54665">
    <property type="entry name" value="CO dehydrogenase molybdoprotein N-domain-like"/>
    <property type="match status" value="1"/>
</dbReference>
<keyword evidence="3" id="KW-1185">Reference proteome</keyword>
<dbReference type="InterPro" id="IPR036856">
    <property type="entry name" value="Ald_Oxase/Xan_DH_a/b_sf"/>
</dbReference>
<dbReference type="InterPro" id="IPR008274">
    <property type="entry name" value="AldOxase/xan_DH_MoCoBD1"/>
</dbReference>
<dbReference type="InterPro" id="IPR052516">
    <property type="entry name" value="N-heterocyclic_Hydroxylase"/>
</dbReference>
<dbReference type="PROSITE" id="PS51318">
    <property type="entry name" value="TAT"/>
    <property type="match status" value="1"/>
</dbReference>
<gene>
    <name evidence="2" type="ORF">HUK68_19200</name>
</gene>
<name>A0A6N1X931_9BURK</name>
<accession>A0A6N1X931</accession>
<dbReference type="GO" id="GO:0016491">
    <property type="term" value="F:oxidoreductase activity"/>
    <property type="evidence" value="ECO:0007669"/>
    <property type="project" value="InterPro"/>
</dbReference>